<dbReference type="OrthoDB" id="437369at2759"/>
<dbReference type="InterPro" id="IPR010795">
    <property type="entry name" value="Prenylcys_lyase"/>
</dbReference>
<dbReference type="Proteomes" id="UP000006671">
    <property type="component" value="Unassembled WGS sequence"/>
</dbReference>
<dbReference type="PANTHER" id="PTHR15944:SF0">
    <property type="entry name" value="PRENYLCYSTEINE LYASE DOMAIN-CONTAINING PROTEIN"/>
    <property type="match status" value="1"/>
</dbReference>
<name>D2V1L6_NAEGR</name>
<keyword evidence="4" id="KW-0732">Signal</keyword>
<evidence type="ECO:0000256" key="1">
    <source>
        <dbReference type="ARBA" id="ARBA00001974"/>
    </source>
</evidence>
<evidence type="ECO:0000256" key="6">
    <source>
        <dbReference type="ARBA" id="ARBA00023002"/>
    </source>
</evidence>
<dbReference type="STRING" id="5762.D2V1L6"/>
<keyword evidence="6" id="KW-0560">Oxidoreductase</keyword>
<dbReference type="RefSeq" id="XP_002682076.1">
    <property type="nucleotide sequence ID" value="XM_002682030.1"/>
</dbReference>
<reference evidence="10 11" key="1">
    <citation type="journal article" date="2010" name="Cell">
        <title>The genome of Naegleria gruberi illuminates early eukaryotic versatility.</title>
        <authorList>
            <person name="Fritz-Laylin L.K."/>
            <person name="Prochnik S.E."/>
            <person name="Ginger M.L."/>
            <person name="Dacks J.B."/>
            <person name="Carpenter M.L."/>
            <person name="Field M.C."/>
            <person name="Kuo A."/>
            <person name="Paredez A."/>
            <person name="Chapman J."/>
            <person name="Pham J."/>
            <person name="Shu S."/>
            <person name="Neupane R."/>
            <person name="Cipriano M."/>
            <person name="Mancuso J."/>
            <person name="Tu H."/>
            <person name="Salamov A."/>
            <person name="Lindquist E."/>
            <person name="Shapiro H."/>
            <person name="Lucas S."/>
            <person name="Grigoriev I.V."/>
            <person name="Cande W.Z."/>
            <person name="Fulton C."/>
            <person name="Rokhsar D.S."/>
            <person name="Dawson S.C."/>
        </authorList>
    </citation>
    <scope>NUCLEOTIDE SEQUENCE [LARGE SCALE GENOMIC DNA]</scope>
    <source>
        <strain evidence="10 11">NEG-M</strain>
    </source>
</reference>
<feature type="region of interest" description="Disordered" evidence="8">
    <location>
        <begin position="80"/>
        <end position="101"/>
    </location>
</feature>
<comment type="cofactor">
    <cofactor evidence="1">
        <name>FAD</name>
        <dbReference type="ChEBI" id="CHEBI:57692"/>
    </cofactor>
</comment>
<evidence type="ECO:0000259" key="9">
    <source>
        <dbReference type="Pfam" id="PF07156"/>
    </source>
</evidence>
<dbReference type="KEGG" id="ngr:NAEGRDRAFT_62621"/>
<dbReference type="GO" id="GO:0030328">
    <property type="term" value="P:prenylcysteine catabolic process"/>
    <property type="evidence" value="ECO:0007669"/>
    <property type="project" value="InterPro"/>
</dbReference>
<keyword evidence="11" id="KW-1185">Reference proteome</keyword>
<organism evidence="11">
    <name type="scientific">Naegleria gruberi</name>
    <name type="common">Amoeba</name>
    <dbReference type="NCBI Taxonomy" id="5762"/>
    <lineage>
        <taxon>Eukaryota</taxon>
        <taxon>Discoba</taxon>
        <taxon>Heterolobosea</taxon>
        <taxon>Tetramitia</taxon>
        <taxon>Eutetramitia</taxon>
        <taxon>Vahlkampfiidae</taxon>
        <taxon>Naegleria</taxon>
    </lineage>
</organism>
<evidence type="ECO:0000256" key="3">
    <source>
        <dbReference type="ARBA" id="ARBA00022630"/>
    </source>
</evidence>
<dbReference type="GO" id="GO:0001735">
    <property type="term" value="F:prenylcysteine oxidase activity"/>
    <property type="evidence" value="ECO:0007669"/>
    <property type="project" value="InterPro"/>
</dbReference>
<dbReference type="SUPFAM" id="SSF51905">
    <property type="entry name" value="FAD/NAD(P)-binding domain"/>
    <property type="match status" value="1"/>
</dbReference>
<dbReference type="GO" id="GO:0030327">
    <property type="term" value="P:prenylated protein catabolic process"/>
    <property type="evidence" value="ECO:0007669"/>
    <property type="project" value="TreeGrafter"/>
</dbReference>
<dbReference type="eggNOG" id="ENOG502QSHJ">
    <property type="taxonomic scope" value="Eukaryota"/>
</dbReference>
<dbReference type="InParanoid" id="D2V1L6"/>
<accession>D2V1L6</accession>
<dbReference type="InterPro" id="IPR017046">
    <property type="entry name" value="Prenylcysteine_Oxase1"/>
</dbReference>
<feature type="domain" description="Prenylcysteine lyase" evidence="9">
    <location>
        <begin position="183"/>
        <end position="546"/>
    </location>
</feature>
<evidence type="ECO:0000313" key="11">
    <source>
        <dbReference type="Proteomes" id="UP000006671"/>
    </source>
</evidence>
<dbReference type="InterPro" id="IPR036188">
    <property type="entry name" value="FAD/NAD-bd_sf"/>
</dbReference>
<evidence type="ECO:0000313" key="10">
    <source>
        <dbReference type="EMBL" id="EFC49332.1"/>
    </source>
</evidence>
<dbReference type="PANTHER" id="PTHR15944">
    <property type="entry name" value="FARNESYLCYSTEINE LYASE"/>
    <property type="match status" value="1"/>
</dbReference>
<dbReference type="GeneID" id="8850002"/>
<gene>
    <name evidence="10" type="ORF">NAEGRDRAFT_62621</name>
</gene>
<keyword evidence="7" id="KW-0325">Glycoprotein</keyword>
<protein>
    <submittedName>
        <fullName evidence="10">Predicted protein</fullName>
    </submittedName>
</protein>
<dbReference type="Pfam" id="PF07156">
    <property type="entry name" value="Prenylcys_lyase"/>
    <property type="match status" value="1"/>
</dbReference>
<evidence type="ECO:0000256" key="4">
    <source>
        <dbReference type="ARBA" id="ARBA00022729"/>
    </source>
</evidence>
<evidence type="ECO:0000256" key="7">
    <source>
        <dbReference type="ARBA" id="ARBA00023180"/>
    </source>
</evidence>
<evidence type="ECO:0000256" key="2">
    <source>
        <dbReference type="ARBA" id="ARBA00009967"/>
    </source>
</evidence>
<proteinExistence type="inferred from homology"/>
<evidence type="ECO:0000256" key="5">
    <source>
        <dbReference type="ARBA" id="ARBA00022827"/>
    </source>
</evidence>
<dbReference type="AlphaFoldDB" id="D2V1L6"/>
<dbReference type="Gene3D" id="3.50.50.60">
    <property type="entry name" value="FAD/NAD(P)-binding domain"/>
    <property type="match status" value="1"/>
</dbReference>
<sequence length="547" mass="61891">MSLKRLVAATLSVGSVGLIGSNYFSHTKNSMILPTTTIQAETPKVANNSMINKRVAIIGSGISGSGSAYFLSELVDEMNRRENDSSSSSPEPNSNSQEMKREIELVVYERDDRVGGRLKEMVLYQDEKDPYKYSYEVGGSSVILENKYILGLIEKFNLTLEEPHFNVRIGIFNGDEKRMVFCESDSWWKTAIRGAWRYDFGIPLFLLKRSVNYYLSKERFLNIYKLQELPSTGPLNAETLSKVYTWESTEDFCQDTGMSDLTKLTFYEYARNNWIQERFIKEYCDPILRINYMQNSDQISAYGGIIGLAGAVSDFRHVLEGTSKVPLGCIESIPKDRLTLKLNSEVSEISFDPASNKYSLKSGNNSELGQFDYVIVATPLEFTNIKFENIKLPPSALQKRDMNILITSIIRAKDLNKNYFGTDCSESDVYITTMKPLLTKYLPLNNIAPIGKTPDESERIFESYSHEPLSTKTLQEMFVGATSVVQQVWKHGSYPILKPNNIQPPVKLHNNIYYTNSVESVVSTMETNLISAKNVSLLIAKNMVSQK</sequence>
<feature type="compositionally biased region" description="Low complexity" evidence="8">
    <location>
        <begin position="85"/>
        <end position="96"/>
    </location>
</feature>
<dbReference type="EMBL" id="GG738848">
    <property type="protein sequence ID" value="EFC49332.1"/>
    <property type="molecule type" value="Genomic_DNA"/>
</dbReference>
<dbReference type="OMA" id="SIGIWDG"/>
<dbReference type="VEuPathDB" id="AmoebaDB:NAEGRDRAFT_62621"/>
<keyword evidence="3" id="KW-0285">Flavoprotein</keyword>
<comment type="similarity">
    <text evidence="2">Belongs to the prenylcysteine oxidase family.</text>
</comment>
<keyword evidence="5" id="KW-0274">FAD</keyword>
<evidence type="ECO:0000256" key="8">
    <source>
        <dbReference type="SAM" id="MobiDB-lite"/>
    </source>
</evidence>